<evidence type="ECO:0000256" key="3">
    <source>
        <dbReference type="ARBA" id="ARBA00022617"/>
    </source>
</evidence>
<keyword evidence="9" id="KW-0732">Signal</keyword>
<evidence type="ECO:0000256" key="7">
    <source>
        <dbReference type="ARBA" id="ARBA00031244"/>
    </source>
</evidence>
<evidence type="ECO:0000256" key="9">
    <source>
        <dbReference type="SAM" id="SignalP"/>
    </source>
</evidence>
<dbReference type="GO" id="GO:0009055">
    <property type="term" value="F:electron transfer activity"/>
    <property type="evidence" value="ECO:0007669"/>
    <property type="project" value="InterPro"/>
</dbReference>
<feature type="chain" id="PRO_5012861299" description="Cytochrome c-551" evidence="9">
    <location>
        <begin position="21"/>
        <end position="107"/>
    </location>
</feature>
<dbReference type="Gene3D" id="1.10.760.10">
    <property type="entry name" value="Cytochrome c-like domain"/>
    <property type="match status" value="1"/>
</dbReference>
<dbReference type="InterPro" id="IPR009056">
    <property type="entry name" value="Cyt_c-like_dom"/>
</dbReference>
<evidence type="ECO:0000313" key="12">
    <source>
        <dbReference type="Proteomes" id="UP000199758"/>
    </source>
</evidence>
<gene>
    <name evidence="11" type="ORF">SAMN04488068_0649</name>
</gene>
<dbReference type="EMBL" id="FQWZ01000001">
    <property type="protein sequence ID" value="SHG53895.1"/>
    <property type="molecule type" value="Genomic_DNA"/>
</dbReference>
<dbReference type="InterPro" id="IPR002324">
    <property type="entry name" value="Cyt_c_ID"/>
</dbReference>
<dbReference type="InterPro" id="IPR036909">
    <property type="entry name" value="Cyt_c-like_dom_sf"/>
</dbReference>
<dbReference type="SUPFAM" id="SSF46626">
    <property type="entry name" value="Cytochrome c"/>
    <property type="match status" value="1"/>
</dbReference>
<evidence type="ECO:0000256" key="1">
    <source>
        <dbReference type="ARBA" id="ARBA00021020"/>
    </source>
</evidence>
<comment type="PTM">
    <text evidence="8">Binds 1 heme c group covalently per subunit.</text>
</comment>
<evidence type="ECO:0000256" key="5">
    <source>
        <dbReference type="ARBA" id="ARBA00022982"/>
    </source>
</evidence>
<dbReference type="GO" id="GO:0020037">
    <property type="term" value="F:heme binding"/>
    <property type="evidence" value="ECO:0007669"/>
    <property type="project" value="InterPro"/>
</dbReference>
<name>A0A1M5KMC9_9GAMM</name>
<protein>
    <recommendedName>
        <fullName evidence="1">Cytochrome c-551</fullName>
    </recommendedName>
    <alternativeName>
        <fullName evidence="7">Cytochrome c551</fullName>
    </alternativeName>
</protein>
<organism evidence="11 12">
    <name type="scientific">Hydrocarboniphaga daqingensis</name>
    <dbReference type="NCBI Taxonomy" id="490188"/>
    <lineage>
        <taxon>Bacteria</taxon>
        <taxon>Pseudomonadati</taxon>
        <taxon>Pseudomonadota</taxon>
        <taxon>Gammaproteobacteria</taxon>
        <taxon>Nevskiales</taxon>
        <taxon>Nevskiaceae</taxon>
        <taxon>Hydrocarboniphaga</taxon>
    </lineage>
</organism>
<evidence type="ECO:0000256" key="8">
    <source>
        <dbReference type="PIRSR" id="PIRSR602324-1"/>
    </source>
</evidence>
<evidence type="ECO:0000256" key="2">
    <source>
        <dbReference type="ARBA" id="ARBA00022448"/>
    </source>
</evidence>
<sequence>MRVAALVVSLLPINTARADAATLEPMLEAAGCIGCHRIESRLVGPAMQDVAARYRNEVQADIAAALFEKIRNGGEGNWGDMPMPAKSDDNLPDDELRALIAEILRLR</sequence>
<dbReference type="Proteomes" id="UP000199758">
    <property type="component" value="Unassembled WGS sequence"/>
</dbReference>
<feature type="binding site" description="covalent" evidence="8">
    <location>
        <position position="36"/>
    </location>
    <ligand>
        <name>heme c</name>
        <dbReference type="ChEBI" id="CHEBI:61717"/>
    </ligand>
</feature>
<keyword evidence="12" id="KW-1185">Reference proteome</keyword>
<keyword evidence="6 8" id="KW-0408">Iron</keyword>
<keyword evidence="3 8" id="KW-0349">Heme</keyword>
<dbReference type="PRINTS" id="PR00606">
    <property type="entry name" value="CYTCHROMECID"/>
</dbReference>
<evidence type="ECO:0000313" key="11">
    <source>
        <dbReference type="EMBL" id="SHG53895.1"/>
    </source>
</evidence>
<proteinExistence type="predicted"/>
<keyword evidence="5" id="KW-0249">Electron transport</keyword>
<dbReference type="STRING" id="490188.SAMN04488068_0649"/>
<evidence type="ECO:0000256" key="4">
    <source>
        <dbReference type="ARBA" id="ARBA00022723"/>
    </source>
</evidence>
<keyword evidence="4 8" id="KW-0479">Metal-binding</keyword>
<feature type="binding site" description="axial binding residue" evidence="8">
    <location>
        <position position="83"/>
    </location>
    <ligand>
        <name>heme c</name>
        <dbReference type="ChEBI" id="CHEBI:61717"/>
    </ligand>
    <ligandPart>
        <name>Fe</name>
        <dbReference type="ChEBI" id="CHEBI:18248"/>
    </ligandPart>
</feature>
<dbReference type="Pfam" id="PF00034">
    <property type="entry name" value="Cytochrom_C"/>
    <property type="match status" value="1"/>
</dbReference>
<dbReference type="GO" id="GO:0005506">
    <property type="term" value="F:iron ion binding"/>
    <property type="evidence" value="ECO:0007669"/>
    <property type="project" value="InterPro"/>
</dbReference>
<dbReference type="AlphaFoldDB" id="A0A1M5KMC9"/>
<feature type="domain" description="Cytochrome c" evidence="10">
    <location>
        <begin position="18"/>
        <end position="107"/>
    </location>
</feature>
<dbReference type="PROSITE" id="PS51007">
    <property type="entry name" value="CYTC"/>
    <property type="match status" value="1"/>
</dbReference>
<evidence type="ECO:0000256" key="6">
    <source>
        <dbReference type="ARBA" id="ARBA00023004"/>
    </source>
</evidence>
<feature type="signal peptide" evidence="9">
    <location>
        <begin position="1"/>
        <end position="20"/>
    </location>
</feature>
<evidence type="ECO:0000259" key="10">
    <source>
        <dbReference type="PROSITE" id="PS51007"/>
    </source>
</evidence>
<accession>A0A1M5KMC9</accession>
<keyword evidence="2" id="KW-0813">Transport</keyword>
<reference evidence="11 12" key="1">
    <citation type="submission" date="2016-11" db="EMBL/GenBank/DDBJ databases">
        <authorList>
            <person name="Jaros S."/>
            <person name="Januszkiewicz K."/>
            <person name="Wedrychowicz H."/>
        </authorList>
    </citation>
    <scope>NUCLEOTIDE SEQUENCE [LARGE SCALE GENOMIC DNA]</scope>
    <source>
        <strain evidence="11 12">CGMCC 1.7049</strain>
    </source>
</reference>
<feature type="binding site" description="covalent" evidence="8">
    <location>
        <position position="32"/>
    </location>
    <ligand>
        <name>heme c</name>
        <dbReference type="ChEBI" id="CHEBI:61717"/>
    </ligand>
</feature>